<sequence length="158" mass="18106">MVYVFSFSAPETWVYATLGARHQPMFIPDGKPMHMELLVMTSQADEDLVPSIGALALYPFVYQTYFGNGHTIHGSDGNGIVAQSPLTDILIIRPDFEEQTDYVHHDLEQHTHLLWVIPLYPQERVYAVQQGRKSLLEIFEEQEVDIHDLWRAIAQLPT</sequence>
<protein>
    <submittedName>
        <fullName evidence="2">Suppressor of fused domain protein</fullName>
    </submittedName>
</protein>
<keyword evidence="3" id="KW-1185">Reference proteome</keyword>
<accession>A0ABV0JIU5</accession>
<comment type="caution">
    <text evidence="2">The sequence shown here is derived from an EMBL/GenBank/DDBJ whole genome shotgun (WGS) entry which is preliminary data.</text>
</comment>
<dbReference type="Pfam" id="PF05076">
    <property type="entry name" value="SUFU"/>
    <property type="match status" value="1"/>
</dbReference>
<reference evidence="2 3" key="1">
    <citation type="submission" date="2022-04" db="EMBL/GenBank/DDBJ databases">
        <title>Positive selection, recombination, and allopatry shape intraspecific diversity of widespread and dominant cyanobacteria.</title>
        <authorList>
            <person name="Wei J."/>
            <person name="Shu W."/>
            <person name="Hu C."/>
        </authorList>
    </citation>
    <scope>NUCLEOTIDE SEQUENCE [LARGE SCALE GENOMIC DNA]</scope>
    <source>
        <strain evidence="2 3">GB2-A4</strain>
    </source>
</reference>
<evidence type="ECO:0000259" key="1">
    <source>
        <dbReference type="Pfam" id="PF05076"/>
    </source>
</evidence>
<feature type="domain" description="Suppressor of fused-like" evidence="1">
    <location>
        <begin position="5"/>
        <end position="151"/>
    </location>
</feature>
<dbReference type="InterPro" id="IPR020941">
    <property type="entry name" value="SUFU-like_domain"/>
</dbReference>
<evidence type="ECO:0000313" key="2">
    <source>
        <dbReference type="EMBL" id="MEP0820985.1"/>
    </source>
</evidence>
<name>A0ABV0JIU5_9CYAN</name>
<organism evidence="2 3">
    <name type="scientific">Trichocoleus desertorum GB2-A4</name>
    <dbReference type="NCBI Taxonomy" id="2933944"/>
    <lineage>
        <taxon>Bacteria</taxon>
        <taxon>Bacillati</taxon>
        <taxon>Cyanobacteriota</taxon>
        <taxon>Cyanophyceae</taxon>
        <taxon>Leptolyngbyales</taxon>
        <taxon>Trichocoleusaceae</taxon>
        <taxon>Trichocoleus</taxon>
    </lineage>
</organism>
<dbReference type="EMBL" id="JAMPKM010000055">
    <property type="protein sequence ID" value="MEP0820985.1"/>
    <property type="molecule type" value="Genomic_DNA"/>
</dbReference>
<dbReference type="RefSeq" id="WP_190442070.1">
    <property type="nucleotide sequence ID" value="NZ_JAMPKM010000055.1"/>
</dbReference>
<evidence type="ECO:0000313" key="3">
    <source>
        <dbReference type="Proteomes" id="UP001464891"/>
    </source>
</evidence>
<gene>
    <name evidence="2" type="ORF">NC998_28305</name>
</gene>
<dbReference type="Proteomes" id="UP001464891">
    <property type="component" value="Unassembled WGS sequence"/>
</dbReference>
<proteinExistence type="predicted"/>